<gene>
    <name evidence="1" type="ORF">FNK824_LOCUS42774</name>
</gene>
<dbReference type="AlphaFoldDB" id="A0A820LWU6"/>
<evidence type="ECO:0000313" key="2">
    <source>
        <dbReference type="Proteomes" id="UP000663874"/>
    </source>
</evidence>
<sequence>TTHHIHLGTTTTTTTTLAPCAACIVGGTTDCNDYCLSVTIAIGGAATLTCSIATTTGDCLLAAIPGATTGCASDSACCCGP</sequence>
<evidence type="ECO:0000313" key="1">
    <source>
        <dbReference type="EMBL" id="CAF4364268.1"/>
    </source>
</evidence>
<protein>
    <submittedName>
        <fullName evidence="1">Uncharacterized protein</fullName>
    </submittedName>
</protein>
<feature type="non-terminal residue" evidence="1">
    <location>
        <position position="1"/>
    </location>
</feature>
<accession>A0A820LWU6</accession>
<name>A0A820LWU6_9BILA</name>
<dbReference type="Proteomes" id="UP000663874">
    <property type="component" value="Unassembled WGS sequence"/>
</dbReference>
<dbReference type="EMBL" id="CAJOBE010053320">
    <property type="protein sequence ID" value="CAF4364268.1"/>
    <property type="molecule type" value="Genomic_DNA"/>
</dbReference>
<organism evidence="1 2">
    <name type="scientific">Rotaria sordida</name>
    <dbReference type="NCBI Taxonomy" id="392033"/>
    <lineage>
        <taxon>Eukaryota</taxon>
        <taxon>Metazoa</taxon>
        <taxon>Spiralia</taxon>
        <taxon>Gnathifera</taxon>
        <taxon>Rotifera</taxon>
        <taxon>Eurotatoria</taxon>
        <taxon>Bdelloidea</taxon>
        <taxon>Philodinida</taxon>
        <taxon>Philodinidae</taxon>
        <taxon>Rotaria</taxon>
    </lineage>
</organism>
<comment type="caution">
    <text evidence="1">The sequence shown here is derived from an EMBL/GenBank/DDBJ whole genome shotgun (WGS) entry which is preliminary data.</text>
</comment>
<reference evidence="1" key="1">
    <citation type="submission" date="2021-02" db="EMBL/GenBank/DDBJ databases">
        <authorList>
            <person name="Nowell W R."/>
        </authorList>
    </citation>
    <scope>NUCLEOTIDE SEQUENCE</scope>
</reference>
<proteinExistence type="predicted"/>